<dbReference type="InterPro" id="IPR002376">
    <property type="entry name" value="Formyl_transf_N"/>
</dbReference>
<gene>
    <name evidence="10" type="ORF">E0W69_017940</name>
</gene>
<comment type="pathway">
    <text evidence="1">Purine metabolism; IMP biosynthesis via de novo pathway; N(2)-formyl-N(1)-(5-phospho-D-ribosyl)glycinamide from N(1)-(5-phospho-D-ribosyl)glycinamide (10-formyl THF route): step 1/1.</text>
</comment>
<name>A0A5P2G3R4_9BACT</name>
<comment type="similarity">
    <text evidence="5">Belongs to the GART family.</text>
</comment>
<dbReference type="GO" id="GO:0006189">
    <property type="term" value="P:'de novo' IMP biosynthetic process"/>
    <property type="evidence" value="ECO:0007669"/>
    <property type="project" value="UniProtKB-UniPathway"/>
</dbReference>
<dbReference type="InterPro" id="IPR001555">
    <property type="entry name" value="GART_AS"/>
</dbReference>
<evidence type="ECO:0000256" key="4">
    <source>
        <dbReference type="ARBA" id="ARBA00022755"/>
    </source>
</evidence>
<dbReference type="Proteomes" id="UP000292424">
    <property type="component" value="Chromosome"/>
</dbReference>
<dbReference type="Pfam" id="PF00551">
    <property type="entry name" value="Formyl_trans_N"/>
    <property type="match status" value="1"/>
</dbReference>
<dbReference type="PANTHER" id="PTHR43369:SF2">
    <property type="entry name" value="PHOSPHORIBOSYLGLYCINAMIDE FORMYLTRANSFERASE"/>
    <property type="match status" value="1"/>
</dbReference>
<dbReference type="AlphaFoldDB" id="A0A5P2G3R4"/>
<dbReference type="EC" id="2.1.2.2" evidence="2"/>
<organism evidence="10 11">
    <name type="scientific">Rhizosphaericola mali</name>
    <dbReference type="NCBI Taxonomy" id="2545455"/>
    <lineage>
        <taxon>Bacteria</taxon>
        <taxon>Pseudomonadati</taxon>
        <taxon>Bacteroidota</taxon>
        <taxon>Chitinophagia</taxon>
        <taxon>Chitinophagales</taxon>
        <taxon>Chitinophagaceae</taxon>
        <taxon>Rhizosphaericola</taxon>
    </lineage>
</organism>
<dbReference type="PANTHER" id="PTHR43369">
    <property type="entry name" value="PHOSPHORIBOSYLGLYCINAMIDE FORMYLTRANSFERASE"/>
    <property type="match status" value="1"/>
</dbReference>
<dbReference type="InterPro" id="IPR036477">
    <property type="entry name" value="Formyl_transf_N_sf"/>
</dbReference>
<sequence>MKFIKLAILASGTGSNAANILSYLKNSESVSVGLIATNNSNAGVLEYAKAYNVPTLILESARFKKGDAYIPELEKFDYLILAGFLWKIPAKLVQAFSERIINIHPSLLPKYGGNGMYGHFVHEAVIANKESESGITIHLVDEVYDNGKHLFQAKCLVNEADTPESLAQKIHQLEHANFPEVILEYILSRN</sequence>
<dbReference type="RefSeq" id="WP_131331437.1">
    <property type="nucleotide sequence ID" value="NZ_CP044016.1"/>
</dbReference>
<evidence type="ECO:0000256" key="3">
    <source>
        <dbReference type="ARBA" id="ARBA00022679"/>
    </source>
</evidence>
<proteinExistence type="inferred from homology"/>
<evidence type="ECO:0000256" key="1">
    <source>
        <dbReference type="ARBA" id="ARBA00005054"/>
    </source>
</evidence>
<dbReference type="EMBL" id="CP044016">
    <property type="protein sequence ID" value="QES90456.1"/>
    <property type="molecule type" value="Genomic_DNA"/>
</dbReference>
<dbReference type="SUPFAM" id="SSF53328">
    <property type="entry name" value="Formyltransferase"/>
    <property type="match status" value="1"/>
</dbReference>
<dbReference type="UniPathway" id="UPA00074">
    <property type="reaction ID" value="UER00126"/>
</dbReference>
<evidence type="ECO:0000256" key="5">
    <source>
        <dbReference type="ARBA" id="ARBA00038440"/>
    </source>
</evidence>
<evidence type="ECO:0000256" key="8">
    <source>
        <dbReference type="ARBA" id="ARBA00047664"/>
    </source>
</evidence>
<evidence type="ECO:0000313" key="11">
    <source>
        <dbReference type="Proteomes" id="UP000292424"/>
    </source>
</evidence>
<dbReference type="GO" id="GO:0005829">
    <property type="term" value="C:cytosol"/>
    <property type="evidence" value="ECO:0007669"/>
    <property type="project" value="TreeGrafter"/>
</dbReference>
<reference evidence="10 11" key="1">
    <citation type="submission" date="2019-09" db="EMBL/GenBank/DDBJ databases">
        <title>Complete genome sequence of Arachidicoccus sp. B3-10 isolated from apple orchard soil.</title>
        <authorList>
            <person name="Kim H.S."/>
            <person name="Han K.-I."/>
            <person name="Suh M.K."/>
            <person name="Lee K.C."/>
            <person name="Eom M.K."/>
            <person name="Kim J.-S."/>
            <person name="Kang S.W."/>
            <person name="Sin Y."/>
            <person name="Lee J.-S."/>
        </authorList>
    </citation>
    <scope>NUCLEOTIDE SEQUENCE [LARGE SCALE GENOMIC DNA]</scope>
    <source>
        <strain evidence="10 11">B3-10</strain>
    </source>
</reference>
<feature type="domain" description="Formyl transferase N-terminal" evidence="9">
    <location>
        <begin position="5"/>
        <end position="182"/>
    </location>
</feature>
<keyword evidence="3 10" id="KW-0808">Transferase</keyword>
<dbReference type="OrthoDB" id="9806170at2"/>
<dbReference type="InterPro" id="IPR004607">
    <property type="entry name" value="GART"/>
</dbReference>
<evidence type="ECO:0000256" key="2">
    <source>
        <dbReference type="ARBA" id="ARBA00012254"/>
    </source>
</evidence>
<keyword evidence="11" id="KW-1185">Reference proteome</keyword>
<dbReference type="Gene3D" id="3.40.50.170">
    <property type="entry name" value="Formyl transferase, N-terminal domain"/>
    <property type="match status" value="1"/>
</dbReference>
<evidence type="ECO:0000313" key="10">
    <source>
        <dbReference type="EMBL" id="QES90456.1"/>
    </source>
</evidence>
<dbReference type="KEGG" id="arac:E0W69_017940"/>
<dbReference type="PROSITE" id="PS00373">
    <property type="entry name" value="GART"/>
    <property type="match status" value="1"/>
</dbReference>
<evidence type="ECO:0000256" key="7">
    <source>
        <dbReference type="ARBA" id="ARBA00041682"/>
    </source>
</evidence>
<keyword evidence="4" id="KW-0658">Purine biosynthesis</keyword>
<evidence type="ECO:0000259" key="9">
    <source>
        <dbReference type="Pfam" id="PF00551"/>
    </source>
</evidence>
<protein>
    <recommendedName>
        <fullName evidence="2">phosphoribosylglycinamide formyltransferase 1</fullName>
        <ecNumber evidence="2">2.1.2.2</ecNumber>
    </recommendedName>
    <alternativeName>
        <fullName evidence="7">5'-phosphoribosylglycinamide transformylase</fullName>
    </alternativeName>
    <alternativeName>
        <fullName evidence="6">GAR transformylase</fullName>
    </alternativeName>
</protein>
<dbReference type="CDD" id="cd08645">
    <property type="entry name" value="FMT_core_GART"/>
    <property type="match status" value="1"/>
</dbReference>
<accession>A0A5P2G3R4</accession>
<evidence type="ECO:0000256" key="6">
    <source>
        <dbReference type="ARBA" id="ARBA00041324"/>
    </source>
</evidence>
<dbReference type="GO" id="GO:0004644">
    <property type="term" value="F:phosphoribosylglycinamide formyltransferase activity"/>
    <property type="evidence" value="ECO:0007669"/>
    <property type="project" value="UniProtKB-EC"/>
</dbReference>
<comment type="catalytic activity">
    <reaction evidence="8">
        <text>N(1)-(5-phospho-beta-D-ribosyl)glycinamide + (6R)-10-formyltetrahydrofolate = N(2)-formyl-N(1)-(5-phospho-beta-D-ribosyl)glycinamide + (6S)-5,6,7,8-tetrahydrofolate + H(+)</text>
        <dbReference type="Rhea" id="RHEA:15053"/>
        <dbReference type="ChEBI" id="CHEBI:15378"/>
        <dbReference type="ChEBI" id="CHEBI:57453"/>
        <dbReference type="ChEBI" id="CHEBI:143788"/>
        <dbReference type="ChEBI" id="CHEBI:147286"/>
        <dbReference type="ChEBI" id="CHEBI:195366"/>
        <dbReference type="EC" id="2.1.2.2"/>
    </reaction>
</comment>